<dbReference type="SUPFAM" id="SSF51735">
    <property type="entry name" value="NAD(P)-binding Rossmann-fold domains"/>
    <property type="match status" value="1"/>
</dbReference>
<dbReference type="InterPro" id="IPR036291">
    <property type="entry name" value="NAD(P)-bd_dom_sf"/>
</dbReference>
<dbReference type="Gene3D" id="3.40.50.720">
    <property type="entry name" value="NAD(P)-binding Rossmann-like Domain"/>
    <property type="match status" value="1"/>
</dbReference>
<evidence type="ECO:0000313" key="1">
    <source>
        <dbReference type="EMBL" id="KJL38306.1"/>
    </source>
</evidence>
<dbReference type="InterPro" id="IPR023401">
    <property type="entry name" value="ODC_N"/>
</dbReference>
<dbReference type="OrthoDB" id="5126206at2"/>
<dbReference type="EMBL" id="JYIY01000062">
    <property type="protein sequence ID" value="KJL38306.1"/>
    <property type="molecule type" value="Genomic_DNA"/>
</dbReference>
<dbReference type="GO" id="GO:0000286">
    <property type="term" value="F:alanine dehydrogenase activity"/>
    <property type="evidence" value="ECO:0007669"/>
    <property type="project" value="UniProtKB-EC"/>
</dbReference>
<name>A0A0F0LWU4_9MICO</name>
<protein>
    <submittedName>
        <fullName evidence="1">Alanine dehydrogenase</fullName>
        <ecNumber evidence="1">1.4.1.1</ecNumber>
    </submittedName>
</protein>
<dbReference type="Proteomes" id="UP000033451">
    <property type="component" value="Unassembled WGS sequence"/>
</dbReference>
<dbReference type="STRING" id="400772.RR49_00713"/>
<organism evidence="1 2">
    <name type="scientific">Microbacterium ginsengisoli</name>
    <dbReference type="NCBI Taxonomy" id="400772"/>
    <lineage>
        <taxon>Bacteria</taxon>
        <taxon>Bacillati</taxon>
        <taxon>Actinomycetota</taxon>
        <taxon>Actinomycetes</taxon>
        <taxon>Micrococcales</taxon>
        <taxon>Microbacteriaceae</taxon>
        <taxon>Microbacterium</taxon>
    </lineage>
</organism>
<dbReference type="AlphaFoldDB" id="A0A0F0LWU4"/>
<evidence type="ECO:0000313" key="2">
    <source>
        <dbReference type="Proteomes" id="UP000033451"/>
    </source>
</evidence>
<comment type="caution">
    <text evidence="1">The sequence shown here is derived from an EMBL/GenBank/DDBJ whole genome shotgun (WGS) entry which is preliminary data.</text>
</comment>
<keyword evidence="1" id="KW-0560">Oxidoreductase</keyword>
<dbReference type="Gene3D" id="3.30.1780.10">
    <property type="entry name" value="ornithine cyclodeaminase, domain 1"/>
    <property type="match status" value="1"/>
</dbReference>
<proteinExistence type="predicted"/>
<sequence>MREVTDAEVRAAVDDRALVDACTAALAALGRGEASQAAKQMLPAAGGGFFLSISAVVPALGWAISKWASYVPAEGGAGRSTSTILAGPADGSAPTAVLRGMLPTRLRTAAAAVAAIEALGRADAASPVALLGFGPTNRAVADMLATLHGVRSWRVLVRSDAAGDRARAALPGEVVVGGRDALADAVLAVSATGAGGAVASVADLAPGAAVVCLDGARVWETAHATLIDDRSTAHEVGGLARLVAGLDPAPDGAVLIDQAGSAVTDVALASVALGEPQNVRDRW</sequence>
<reference evidence="1 2" key="1">
    <citation type="submission" date="2015-02" db="EMBL/GenBank/DDBJ databases">
        <title>Draft genome sequences of ten Microbacterium spp. with emphasis on heavy metal contaminated environments.</title>
        <authorList>
            <person name="Corretto E."/>
        </authorList>
    </citation>
    <scope>NUCLEOTIDE SEQUENCE [LARGE SCALE GENOMIC DNA]</scope>
    <source>
        <strain evidence="1 2">DSM 18659</strain>
    </source>
</reference>
<dbReference type="PATRIC" id="fig|400772.4.peg.747"/>
<dbReference type="EC" id="1.4.1.1" evidence="1"/>
<accession>A0A0F0LWU4</accession>
<gene>
    <name evidence="1" type="primary">ala</name>
    <name evidence="1" type="ORF">RR49_00713</name>
</gene>
<keyword evidence="2" id="KW-1185">Reference proteome</keyword>